<evidence type="ECO:0000256" key="4">
    <source>
        <dbReference type="ARBA" id="ARBA00022862"/>
    </source>
</evidence>
<evidence type="ECO:0000256" key="6">
    <source>
        <dbReference type="ARBA" id="ARBA00023008"/>
    </source>
</evidence>
<evidence type="ECO:0000256" key="2">
    <source>
        <dbReference type="ARBA" id="ARBA00022723"/>
    </source>
</evidence>
<dbReference type="PROSITE" id="PS00332">
    <property type="entry name" value="SOD_CU_ZN_2"/>
    <property type="match status" value="1"/>
</dbReference>
<dbReference type="InterPro" id="IPR001424">
    <property type="entry name" value="SOD_Cu_Zn_dom"/>
</dbReference>
<reference evidence="9 10" key="1">
    <citation type="submission" date="2019-12" db="EMBL/GenBank/DDBJ databases">
        <authorList>
            <person name="Floudas D."/>
            <person name="Bentzer J."/>
            <person name="Ahren D."/>
            <person name="Johansson T."/>
            <person name="Persson P."/>
            <person name="Tunlid A."/>
        </authorList>
    </citation>
    <scope>NUCLEOTIDE SEQUENCE [LARGE SCALE GENOMIC DNA]</scope>
    <source>
        <strain evidence="9 10">CBS 102.39</strain>
    </source>
</reference>
<dbReference type="PROSITE" id="PS00087">
    <property type="entry name" value="SOD_CU_ZN_1"/>
    <property type="match status" value="1"/>
</dbReference>
<dbReference type="Gene3D" id="2.60.40.200">
    <property type="entry name" value="Superoxide dismutase, copper/zinc binding domain"/>
    <property type="match status" value="1"/>
</dbReference>
<comment type="caution">
    <text evidence="9">The sequence shown here is derived from an EMBL/GenBank/DDBJ whole genome shotgun (WGS) entry which is preliminary data.</text>
</comment>
<dbReference type="FunFam" id="2.60.40.200:FF:000001">
    <property type="entry name" value="Superoxide dismutase [Cu-Zn]"/>
    <property type="match status" value="1"/>
</dbReference>
<comment type="function">
    <text evidence="7">Destroys radicals which are normally produced within the cells and which are toxic to biological systems.</text>
</comment>
<name>A0A8H4QVB5_9AGAR</name>
<feature type="domain" description="Superoxide dismutase copper/zinc binding" evidence="8">
    <location>
        <begin position="16"/>
        <end position="152"/>
    </location>
</feature>
<gene>
    <name evidence="9" type="ORF">D9613_006097</name>
</gene>
<organism evidence="9 10">
    <name type="scientific">Agrocybe pediades</name>
    <dbReference type="NCBI Taxonomy" id="84607"/>
    <lineage>
        <taxon>Eukaryota</taxon>
        <taxon>Fungi</taxon>
        <taxon>Dikarya</taxon>
        <taxon>Basidiomycota</taxon>
        <taxon>Agaricomycotina</taxon>
        <taxon>Agaricomycetes</taxon>
        <taxon>Agaricomycetidae</taxon>
        <taxon>Agaricales</taxon>
        <taxon>Agaricineae</taxon>
        <taxon>Strophariaceae</taxon>
        <taxon>Agrocybe</taxon>
    </lineage>
</organism>
<dbReference type="EC" id="1.15.1.1" evidence="7"/>
<dbReference type="PANTHER" id="PTHR10003">
    <property type="entry name" value="SUPEROXIDE DISMUTASE CU-ZN -RELATED"/>
    <property type="match status" value="1"/>
</dbReference>
<dbReference type="PRINTS" id="PR00068">
    <property type="entry name" value="CUZNDISMTASE"/>
</dbReference>
<keyword evidence="10" id="KW-1185">Reference proteome</keyword>
<keyword evidence="4" id="KW-0049">Antioxidant</keyword>
<keyword evidence="2 7" id="KW-0479">Metal-binding</keyword>
<evidence type="ECO:0000256" key="1">
    <source>
        <dbReference type="ARBA" id="ARBA00010457"/>
    </source>
</evidence>
<sequence>MSKFKAVTVLSGESSVSGTVTFKQLSPGGPVTVYGKLRGLTPHAKHGFHVHQSGDLSGGCISAGPHYNPFGKTHGAPSAANRHVGDLGNVDADERGEADFVLTDSLLSLNGPTSIVGRSVVVHAGTDDLGLGGNEESLKTGNAGARAACGVIGLS</sequence>
<evidence type="ECO:0000259" key="8">
    <source>
        <dbReference type="Pfam" id="PF00080"/>
    </source>
</evidence>
<dbReference type="Pfam" id="PF00080">
    <property type="entry name" value="Sod_Cu"/>
    <property type="match status" value="1"/>
</dbReference>
<dbReference type="AlphaFoldDB" id="A0A8H4QVB5"/>
<keyword evidence="5 7" id="KW-0560">Oxidoreductase</keyword>
<accession>A0A8H4QVB5</accession>
<protein>
    <recommendedName>
        <fullName evidence="7">Superoxide dismutase [Cu-Zn]</fullName>
        <ecNumber evidence="7">1.15.1.1</ecNumber>
    </recommendedName>
</protein>
<evidence type="ECO:0000313" key="10">
    <source>
        <dbReference type="Proteomes" id="UP000521872"/>
    </source>
</evidence>
<comment type="similarity">
    <text evidence="1 7">Belongs to the Cu-Zn superoxide dismutase family.</text>
</comment>
<dbReference type="InterPro" id="IPR018152">
    <property type="entry name" value="SOD_Cu/Zn_BS"/>
</dbReference>
<comment type="catalytic activity">
    <reaction evidence="7">
        <text>2 superoxide + 2 H(+) = H2O2 + O2</text>
        <dbReference type="Rhea" id="RHEA:20696"/>
        <dbReference type="ChEBI" id="CHEBI:15378"/>
        <dbReference type="ChEBI" id="CHEBI:15379"/>
        <dbReference type="ChEBI" id="CHEBI:16240"/>
        <dbReference type="ChEBI" id="CHEBI:18421"/>
        <dbReference type="EC" id="1.15.1.1"/>
    </reaction>
</comment>
<dbReference type="Proteomes" id="UP000521872">
    <property type="component" value="Unassembled WGS sequence"/>
</dbReference>
<evidence type="ECO:0000256" key="7">
    <source>
        <dbReference type="RuleBase" id="RU000393"/>
    </source>
</evidence>
<dbReference type="GO" id="GO:0005507">
    <property type="term" value="F:copper ion binding"/>
    <property type="evidence" value="ECO:0007669"/>
    <property type="project" value="InterPro"/>
</dbReference>
<keyword evidence="3 7" id="KW-0862">Zinc</keyword>
<proteinExistence type="inferred from homology"/>
<evidence type="ECO:0000256" key="3">
    <source>
        <dbReference type="ARBA" id="ARBA00022833"/>
    </source>
</evidence>
<keyword evidence="6 7" id="KW-0186">Copper</keyword>
<dbReference type="SUPFAM" id="SSF49329">
    <property type="entry name" value="Cu,Zn superoxide dismutase-like"/>
    <property type="match status" value="1"/>
</dbReference>
<evidence type="ECO:0000256" key="5">
    <source>
        <dbReference type="ARBA" id="ARBA00023002"/>
    </source>
</evidence>
<dbReference type="InterPro" id="IPR036423">
    <property type="entry name" value="SOD-like_Cu/Zn_dom_sf"/>
</dbReference>
<comment type="cofactor">
    <cofactor evidence="7">
        <name>Zn(2+)</name>
        <dbReference type="ChEBI" id="CHEBI:29105"/>
    </cofactor>
    <text evidence="7">Binds 1 zinc ion per subunit.</text>
</comment>
<evidence type="ECO:0000313" key="9">
    <source>
        <dbReference type="EMBL" id="KAF4617466.1"/>
    </source>
</evidence>
<dbReference type="GO" id="GO:0004784">
    <property type="term" value="F:superoxide dismutase activity"/>
    <property type="evidence" value="ECO:0007669"/>
    <property type="project" value="UniProtKB-EC"/>
</dbReference>
<comment type="cofactor">
    <cofactor evidence="7">
        <name>Cu cation</name>
        <dbReference type="ChEBI" id="CHEBI:23378"/>
    </cofactor>
    <text evidence="7">Binds 1 copper ion per subunit.</text>
</comment>
<dbReference type="EMBL" id="JAACJL010000030">
    <property type="protein sequence ID" value="KAF4617466.1"/>
    <property type="molecule type" value="Genomic_DNA"/>
</dbReference>
<dbReference type="InterPro" id="IPR024134">
    <property type="entry name" value="SOD_Cu/Zn_/chaperone"/>
</dbReference>
<dbReference type="CDD" id="cd00305">
    <property type="entry name" value="Cu-Zn_Superoxide_Dismutase"/>
    <property type="match status" value="1"/>
</dbReference>